<dbReference type="Gene3D" id="3.40.50.1980">
    <property type="entry name" value="Nitrogenase molybdenum iron protein domain"/>
    <property type="match status" value="2"/>
</dbReference>
<name>A0ABU9DJ96_9BACL</name>
<dbReference type="RefSeq" id="WP_341414875.1">
    <property type="nucleotide sequence ID" value="NZ_JBBPCC010000003.1"/>
</dbReference>
<evidence type="ECO:0000256" key="4">
    <source>
        <dbReference type="ARBA" id="ARBA00022729"/>
    </source>
</evidence>
<keyword evidence="4 5" id="KW-0732">Signal</keyword>
<dbReference type="PANTHER" id="PTHR30532:SF21">
    <property type="entry name" value="SIDEROPHORE-BINDING LIPOPROTEIN YFIY-RELATED"/>
    <property type="match status" value="1"/>
</dbReference>
<dbReference type="PROSITE" id="PS50983">
    <property type="entry name" value="FE_B12_PBP"/>
    <property type="match status" value="1"/>
</dbReference>
<evidence type="ECO:0000313" key="8">
    <source>
        <dbReference type="Proteomes" id="UP001469365"/>
    </source>
</evidence>
<dbReference type="InterPro" id="IPR051313">
    <property type="entry name" value="Bact_iron-sidero_bind"/>
</dbReference>
<dbReference type="PROSITE" id="PS51257">
    <property type="entry name" value="PROKAR_LIPOPROTEIN"/>
    <property type="match status" value="1"/>
</dbReference>
<accession>A0ABU9DJ96</accession>
<sequence>MKALLQNIRTSRAWSLVLMSTLLLVAAGCGSAGQPQAPASTEVSKNEAPRVIKHAMGETTLTGTPKRVVILTNEGTEALLTLGVKPVGAVKSWFGEPWYPHIKEEMKDVVIVGDEGQPNIEVIAGLKPDLIIGTKVRQEKVYEQLKQIAPTVFSADLAAAWKDNFKLYAEALNKTAEGEKAMAAFDKRMDEIKAKLGSKLSTKVSIVRFSPTQVRIYLRTSFSGQLLGQLGMARPAPQDRDGFIEMLTKEKIPSMDGDIMFYFASDSPGKTDTTKVVEEWMNDPLFKNLNVSKTNKVFKVDEAIWNSAGGYKAANLVLDEFQKYFEMK</sequence>
<feature type="domain" description="Fe/B12 periplasmic-binding" evidence="6">
    <location>
        <begin position="67"/>
        <end position="328"/>
    </location>
</feature>
<keyword evidence="3" id="KW-0813">Transport</keyword>
<dbReference type="SUPFAM" id="SSF53807">
    <property type="entry name" value="Helical backbone' metal receptor"/>
    <property type="match status" value="1"/>
</dbReference>
<keyword evidence="8" id="KW-1185">Reference proteome</keyword>
<feature type="signal peptide" evidence="5">
    <location>
        <begin position="1"/>
        <end position="26"/>
    </location>
</feature>
<evidence type="ECO:0000313" key="7">
    <source>
        <dbReference type="EMBL" id="MEK8127828.1"/>
    </source>
</evidence>
<protein>
    <submittedName>
        <fullName evidence="7">Iron-siderophore ABC transporter substrate-binding protein</fullName>
    </submittedName>
</protein>
<evidence type="ECO:0000256" key="3">
    <source>
        <dbReference type="ARBA" id="ARBA00022448"/>
    </source>
</evidence>
<evidence type="ECO:0000256" key="5">
    <source>
        <dbReference type="SAM" id="SignalP"/>
    </source>
</evidence>
<comment type="similarity">
    <text evidence="2">Belongs to the bacterial solute-binding protein 8 family.</text>
</comment>
<organism evidence="7 8">
    <name type="scientific">Paenibacillus filicis</name>
    <dbReference type="NCBI Taxonomy" id="669464"/>
    <lineage>
        <taxon>Bacteria</taxon>
        <taxon>Bacillati</taxon>
        <taxon>Bacillota</taxon>
        <taxon>Bacilli</taxon>
        <taxon>Bacillales</taxon>
        <taxon>Paenibacillaceae</taxon>
        <taxon>Paenibacillus</taxon>
    </lineage>
</organism>
<dbReference type="Pfam" id="PF01497">
    <property type="entry name" value="Peripla_BP_2"/>
    <property type="match status" value="1"/>
</dbReference>
<gene>
    <name evidence="7" type="ORF">WMW72_07835</name>
</gene>
<dbReference type="Proteomes" id="UP001469365">
    <property type="component" value="Unassembled WGS sequence"/>
</dbReference>
<evidence type="ECO:0000256" key="1">
    <source>
        <dbReference type="ARBA" id="ARBA00004196"/>
    </source>
</evidence>
<dbReference type="EMBL" id="JBBPCC010000003">
    <property type="protein sequence ID" value="MEK8127828.1"/>
    <property type="molecule type" value="Genomic_DNA"/>
</dbReference>
<evidence type="ECO:0000259" key="6">
    <source>
        <dbReference type="PROSITE" id="PS50983"/>
    </source>
</evidence>
<dbReference type="CDD" id="cd01146">
    <property type="entry name" value="FhuD"/>
    <property type="match status" value="1"/>
</dbReference>
<evidence type="ECO:0000256" key="2">
    <source>
        <dbReference type="ARBA" id="ARBA00008814"/>
    </source>
</evidence>
<reference evidence="7 8" key="1">
    <citation type="submission" date="2024-04" db="EMBL/GenBank/DDBJ databases">
        <title>draft genome sequnece of Paenibacillus filicis.</title>
        <authorList>
            <person name="Kim D.-U."/>
        </authorList>
    </citation>
    <scope>NUCLEOTIDE SEQUENCE [LARGE SCALE GENOMIC DNA]</scope>
    <source>
        <strain evidence="7 8">KACC14197</strain>
    </source>
</reference>
<dbReference type="PANTHER" id="PTHR30532">
    <property type="entry name" value="IRON III DICITRATE-BINDING PERIPLASMIC PROTEIN"/>
    <property type="match status" value="1"/>
</dbReference>
<comment type="subcellular location">
    <subcellularLocation>
        <location evidence="1">Cell envelope</location>
    </subcellularLocation>
</comment>
<feature type="chain" id="PRO_5047457059" evidence="5">
    <location>
        <begin position="27"/>
        <end position="328"/>
    </location>
</feature>
<comment type="caution">
    <text evidence="7">The sequence shown here is derived from an EMBL/GenBank/DDBJ whole genome shotgun (WGS) entry which is preliminary data.</text>
</comment>
<dbReference type="InterPro" id="IPR002491">
    <property type="entry name" value="ABC_transptr_periplasmic_BD"/>
</dbReference>
<proteinExistence type="inferred from homology"/>